<reference evidence="1" key="1">
    <citation type="submission" date="2016-11" db="EMBL/GenBank/DDBJ databases">
        <title>The genome sequence of Colletotrichum cuscutae.</title>
        <authorList>
            <person name="Baroncelli R."/>
        </authorList>
    </citation>
    <scope>NUCLEOTIDE SEQUENCE</scope>
    <source>
        <strain evidence="1">IMI 304802</strain>
    </source>
</reference>
<accession>A0AAI9VHG5</accession>
<proteinExistence type="predicted"/>
<evidence type="ECO:0000313" key="2">
    <source>
        <dbReference type="Proteomes" id="UP001239213"/>
    </source>
</evidence>
<sequence length="64" mass="6883">MSRNVSLTSLADCLCGLICLPMQPVNQIHSWFLANACAQMCLLTAGRGMAQFGMSLLEHVVQSA</sequence>
<keyword evidence="2" id="KW-1185">Reference proteome</keyword>
<dbReference type="EMBL" id="MPDP01000096">
    <property type="protein sequence ID" value="KAK1481813.1"/>
    <property type="molecule type" value="Genomic_DNA"/>
</dbReference>
<dbReference type="AlphaFoldDB" id="A0AAI9VHG5"/>
<evidence type="ECO:0000313" key="1">
    <source>
        <dbReference type="EMBL" id="KAK1481813.1"/>
    </source>
</evidence>
<name>A0AAI9VHG5_9PEZI</name>
<organism evidence="1 2">
    <name type="scientific">Colletotrichum cuscutae</name>
    <dbReference type="NCBI Taxonomy" id="1209917"/>
    <lineage>
        <taxon>Eukaryota</taxon>
        <taxon>Fungi</taxon>
        <taxon>Dikarya</taxon>
        <taxon>Ascomycota</taxon>
        <taxon>Pezizomycotina</taxon>
        <taxon>Sordariomycetes</taxon>
        <taxon>Hypocreomycetidae</taxon>
        <taxon>Glomerellales</taxon>
        <taxon>Glomerellaceae</taxon>
        <taxon>Colletotrichum</taxon>
        <taxon>Colletotrichum acutatum species complex</taxon>
    </lineage>
</organism>
<dbReference type="Proteomes" id="UP001239213">
    <property type="component" value="Unassembled WGS sequence"/>
</dbReference>
<protein>
    <submittedName>
        <fullName evidence="1">Uncharacterized protein</fullName>
    </submittedName>
</protein>
<gene>
    <name evidence="1" type="ORF">CCUS01_15919</name>
</gene>
<comment type="caution">
    <text evidence="1">The sequence shown here is derived from an EMBL/GenBank/DDBJ whole genome shotgun (WGS) entry which is preliminary data.</text>
</comment>